<sequence length="174" mass="17903">MRLNRRNVLIGLGTIVAGGGAALGTGAFSSVEATRTVDVTTTGDAGGLVGLNITGALEGEDGDTIEFDLDNLNVDAVTRFEDAFTVTNNRENAGDEIDLTIEDGDGVVTTDNAGGEGTGMYFETDTIPDDLNNIAEDGGSVTFDIVFNLEGETTTDDADGAIPDEITITADDSS</sequence>
<dbReference type="EMBL" id="JAOPJZ010000004">
    <property type="protein sequence ID" value="MCU4751893.1"/>
    <property type="molecule type" value="Genomic_DNA"/>
</dbReference>
<dbReference type="PROSITE" id="PS51318">
    <property type="entry name" value="TAT"/>
    <property type="match status" value="1"/>
</dbReference>
<gene>
    <name evidence="1" type="ORF">OB919_07840</name>
</gene>
<dbReference type="RefSeq" id="WP_342808130.1">
    <property type="nucleotide sequence ID" value="NZ_JAOPJZ010000004.1"/>
</dbReference>
<dbReference type="AlphaFoldDB" id="A0AAP2Z7V4"/>
<evidence type="ECO:0000313" key="2">
    <source>
        <dbReference type="Proteomes" id="UP001321047"/>
    </source>
</evidence>
<dbReference type="InterPro" id="IPR006311">
    <property type="entry name" value="TAT_signal"/>
</dbReference>
<evidence type="ECO:0008006" key="3">
    <source>
        <dbReference type="Google" id="ProtNLM"/>
    </source>
</evidence>
<organism evidence="1 2">
    <name type="scientific">Natronosalvus hydrolyticus</name>
    <dbReference type="NCBI Taxonomy" id="2979988"/>
    <lineage>
        <taxon>Archaea</taxon>
        <taxon>Methanobacteriati</taxon>
        <taxon>Methanobacteriota</taxon>
        <taxon>Stenosarchaea group</taxon>
        <taxon>Halobacteria</taxon>
        <taxon>Halobacteriales</taxon>
        <taxon>Natrialbaceae</taxon>
        <taxon>Natronosalvus</taxon>
    </lineage>
</organism>
<comment type="caution">
    <text evidence="1">The sequence shown here is derived from an EMBL/GenBank/DDBJ whole genome shotgun (WGS) entry which is preliminary data.</text>
</comment>
<name>A0AAP2Z7V4_9EURY</name>
<reference evidence="1 2" key="1">
    <citation type="submission" date="2022-09" db="EMBL/GenBank/DDBJ databases">
        <title>Enrichment on poylsaccharides allowed isolation of novel metabolic and taxonomic groups of Haloarchaea.</title>
        <authorList>
            <person name="Sorokin D.Y."/>
            <person name="Elcheninov A.G."/>
            <person name="Khizhniak T.V."/>
            <person name="Kolganova T.V."/>
            <person name="Kublanov I.V."/>
        </authorList>
    </citation>
    <scope>NUCLEOTIDE SEQUENCE [LARGE SCALE GENOMIC DNA]</scope>
    <source>
        <strain evidence="1 2">AArc-curdl1</strain>
    </source>
</reference>
<proteinExistence type="predicted"/>
<keyword evidence="2" id="KW-1185">Reference proteome</keyword>
<dbReference type="Proteomes" id="UP001321047">
    <property type="component" value="Unassembled WGS sequence"/>
</dbReference>
<accession>A0AAP2Z7V4</accession>
<protein>
    <recommendedName>
        <fullName evidence="3">DUF1102 domain-containing protein</fullName>
    </recommendedName>
</protein>
<evidence type="ECO:0000313" key="1">
    <source>
        <dbReference type="EMBL" id="MCU4751893.1"/>
    </source>
</evidence>